<dbReference type="STRING" id="7757.ENSPMAP00000002950"/>
<feature type="domain" description="TAF1C beta-propeller" evidence="2">
    <location>
        <begin position="187"/>
        <end position="329"/>
    </location>
</feature>
<dbReference type="PANTHER" id="PTHR15319">
    <property type="entry name" value="TATA BOX-BINDING PROTEIN ASSOCIATED FACTOR RNA POLYMERASE I SUBUNIT C"/>
    <property type="match status" value="1"/>
</dbReference>
<dbReference type="InterPro" id="IPR049087">
    <property type="entry name" value="TAF1C_beta-prop"/>
</dbReference>
<dbReference type="GO" id="GO:0001164">
    <property type="term" value="F:RNA polymerase I core promoter sequence-specific DNA binding"/>
    <property type="evidence" value="ECO:0007669"/>
    <property type="project" value="TreeGrafter"/>
</dbReference>
<dbReference type="Pfam" id="PF20641">
    <property type="entry name" value="TAF1C_beta-prop"/>
    <property type="match status" value="1"/>
</dbReference>
<evidence type="ECO:0000313" key="4">
    <source>
        <dbReference type="Ensembl" id="ENSPMAP00000002950.1"/>
    </source>
</evidence>
<sequence length="637" mass="71227">QMSNFFMDHPRDAFLSMGKLLEPCFNFSNAKEVGHRLQLTFVTIHRSLHRLKGRHDKYFFPIKRWAKKREKIAHLLGDALWEVPHHVLADCLREELRERRAWERFDAACTGGCLHYHPPLGARKHGLLVYPSGSCMDTLSFQTIAQKCEGKACRSSCIKTLKPSVKFHLAGGIRQISTSSVRQEVFVGVRSDYFCGLWKTGGKRPLRPQCVEVVQLEEPATCLTVSPHIPGELLVASESGSVYLWVAQKSLQCVRRETRNLHFDAESRWRWCHFTAHPRVITYADRTGVDATDARPIVISQPLCSLLLCCAREAARCQQGERVVLSQHLDPVNPFHFLVMTQYSAYLMDERLPILPMLRWNHGLSCPPLFAHATHGPGHGISSSTASGGADAGIIVVACFAGGGQEPCCTTSLPRKLACASEWLDHIRPLLPRQKHLLRRRLESAGAGVTAIPHQGSCGRLTVLQLSVAGDIFYQTLRPGAPGTANAVDCATEPPSATHHAAPPDPAMLATPRRVLSEVKRCQRWASGFLLLQRRAAGKLPPHRARSKQGRGSTEEERSEEVQAQPSLQLLLPVLSLPQEEEPVLFPKPVVDAEAKDELSSRLTAAWHGEWHEWWEEKLGIASKRRAQDARQRRRVK</sequence>
<dbReference type="GO" id="GO:0001650">
    <property type="term" value="C:fibrillar center"/>
    <property type="evidence" value="ECO:0007669"/>
    <property type="project" value="TreeGrafter"/>
</dbReference>
<organism evidence="4">
    <name type="scientific">Petromyzon marinus</name>
    <name type="common">Sea lamprey</name>
    <dbReference type="NCBI Taxonomy" id="7757"/>
    <lineage>
        <taxon>Eukaryota</taxon>
        <taxon>Metazoa</taxon>
        <taxon>Chordata</taxon>
        <taxon>Craniata</taxon>
        <taxon>Vertebrata</taxon>
        <taxon>Cyclostomata</taxon>
        <taxon>Hyperoartia</taxon>
        <taxon>Petromyzontiformes</taxon>
        <taxon>Petromyzontidae</taxon>
        <taxon>Petromyzon</taxon>
    </lineage>
</organism>
<dbReference type="AlphaFoldDB" id="S4RCL8"/>
<dbReference type="InterPro" id="IPR038801">
    <property type="entry name" value="TAF1C"/>
</dbReference>
<feature type="domain" description="TAF1C helical bundle" evidence="3">
    <location>
        <begin position="436"/>
        <end position="636"/>
    </location>
</feature>
<accession>S4RCL8</accession>
<reference evidence="4" key="1">
    <citation type="submission" date="2025-08" db="UniProtKB">
        <authorList>
            <consortium name="Ensembl"/>
        </authorList>
    </citation>
    <scope>IDENTIFICATION</scope>
</reference>
<dbReference type="Ensembl" id="ENSPMAT00000002964.1">
    <property type="protein sequence ID" value="ENSPMAP00000002950.1"/>
    <property type="gene ID" value="ENSPMAG00000002707.1"/>
</dbReference>
<feature type="region of interest" description="Disordered" evidence="1">
    <location>
        <begin position="540"/>
        <end position="565"/>
    </location>
</feature>
<reference evidence="4" key="2">
    <citation type="submission" date="2025-09" db="UniProtKB">
        <authorList>
            <consortium name="Ensembl"/>
        </authorList>
    </citation>
    <scope>IDENTIFICATION</scope>
</reference>
<dbReference type="OMA" id="CCRRWLK"/>
<dbReference type="GeneTree" id="ENSGT00390000010767"/>
<evidence type="ECO:0000256" key="1">
    <source>
        <dbReference type="SAM" id="MobiDB-lite"/>
    </source>
</evidence>
<proteinExistence type="predicted"/>
<dbReference type="SUPFAM" id="SSF50978">
    <property type="entry name" value="WD40 repeat-like"/>
    <property type="match status" value="1"/>
</dbReference>
<dbReference type="PANTHER" id="PTHR15319:SF1">
    <property type="entry name" value="TATA BOX-BINDING PROTEIN-ASSOCIATED FACTOR RNA POLYMERASE I SUBUNIT C"/>
    <property type="match status" value="1"/>
</dbReference>
<evidence type="ECO:0000259" key="3">
    <source>
        <dbReference type="Pfam" id="PF20642"/>
    </source>
</evidence>
<dbReference type="HOGENOM" id="CLU_360905_0_0_1"/>
<evidence type="ECO:0000259" key="2">
    <source>
        <dbReference type="Pfam" id="PF20641"/>
    </source>
</evidence>
<dbReference type="Pfam" id="PF20642">
    <property type="entry name" value="TAF1C_HB"/>
    <property type="match status" value="1"/>
</dbReference>
<name>S4RCL8_PETMA</name>
<protein>
    <submittedName>
        <fullName evidence="4">Uncharacterized protein</fullName>
    </submittedName>
</protein>
<dbReference type="InterPro" id="IPR049090">
    <property type="entry name" value="TAF1C_HB"/>
</dbReference>
<dbReference type="InterPro" id="IPR036322">
    <property type="entry name" value="WD40_repeat_dom_sf"/>
</dbReference>